<reference evidence="3 4" key="1">
    <citation type="submission" date="2024-06" db="EMBL/GenBank/DDBJ databases">
        <authorList>
            <person name="Kim D.-U."/>
        </authorList>
    </citation>
    <scope>NUCLEOTIDE SEQUENCE [LARGE SCALE GENOMIC DNA]</scope>
    <source>
        <strain evidence="3 4">KACC15460</strain>
    </source>
</reference>
<dbReference type="Proteomes" id="UP001548832">
    <property type="component" value="Unassembled WGS sequence"/>
</dbReference>
<comment type="caution">
    <text evidence="3">The sequence shown here is derived from an EMBL/GenBank/DDBJ whole genome shotgun (WGS) entry which is preliminary data.</text>
</comment>
<gene>
    <name evidence="3" type="ORF">ABVQ20_35640</name>
</gene>
<feature type="compositionally biased region" description="Low complexity" evidence="2">
    <location>
        <begin position="103"/>
        <end position="112"/>
    </location>
</feature>
<name>A0ABV2DS78_9HYPH</name>
<dbReference type="Gene3D" id="3.40.1620.10">
    <property type="entry name" value="YefM-like domain"/>
    <property type="match status" value="1"/>
</dbReference>
<protein>
    <submittedName>
        <fullName evidence="3">Type II toxin-antitoxin system prevent-host-death family antitoxin</fullName>
    </submittedName>
</protein>
<dbReference type="InterPro" id="IPR036165">
    <property type="entry name" value="YefM-like_sf"/>
</dbReference>
<evidence type="ECO:0000313" key="4">
    <source>
        <dbReference type="Proteomes" id="UP001548832"/>
    </source>
</evidence>
<proteinExistence type="inferred from homology"/>
<dbReference type="SUPFAM" id="SSF143120">
    <property type="entry name" value="YefM-like"/>
    <property type="match status" value="1"/>
</dbReference>
<feature type="region of interest" description="Disordered" evidence="2">
    <location>
        <begin position="86"/>
        <end position="112"/>
    </location>
</feature>
<dbReference type="RefSeq" id="WP_354464513.1">
    <property type="nucleotide sequence ID" value="NZ_JBEWSZ010000008.1"/>
</dbReference>
<evidence type="ECO:0000256" key="2">
    <source>
        <dbReference type="SAM" id="MobiDB-lite"/>
    </source>
</evidence>
<comment type="similarity">
    <text evidence="1">Belongs to the phD/YefM antitoxin family.</text>
</comment>
<sequence>MLVVLKLAGLRPAVITFADAGGEKPETLDHIDRMNGVLGDWSWPAIVVCRKVPLASTGYAELYGNCIVNETLPSLAFGMKGRHTSIPSASSTRTTRPNLKCTSSASRGARAGEAADRVGLRHLLKRSSAPVQGPSLIKSPQEVDWPSCRITYFLYNADFTDLEVEMKEFSFSDLSRRSGDVLDAAMAETVSLVKRGKAKVVMMPTAEYERLTGVRRRGQNAFTLATAPNEDIDDLMTGFQQILDDARKSGE</sequence>
<keyword evidence="4" id="KW-1185">Reference proteome</keyword>
<feature type="compositionally biased region" description="Polar residues" evidence="2">
    <location>
        <begin position="86"/>
        <end position="102"/>
    </location>
</feature>
<accession>A0ABV2DS78</accession>
<organism evidence="3 4">
    <name type="scientific">Mesorhizobium shangrilense</name>
    <dbReference type="NCBI Taxonomy" id="460060"/>
    <lineage>
        <taxon>Bacteria</taxon>
        <taxon>Pseudomonadati</taxon>
        <taxon>Pseudomonadota</taxon>
        <taxon>Alphaproteobacteria</taxon>
        <taxon>Hyphomicrobiales</taxon>
        <taxon>Phyllobacteriaceae</taxon>
        <taxon>Mesorhizobium</taxon>
    </lineage>
</organism>
<dbReference type="NCBIfam" id="TIGR01552">
    <property type="entry name" value="phd_fam"/>
    <property type="match status" value="1"/>
</dbReference>
<dbReference type="EMBL" id="JBEWSZ010000008">
    <property type="protein sequence ID" value="MET2832288.1"/>
    <property type="molecule type" value="Genomic_DNA"/>
</dbReference>
<evidence type="ECO:0000256" key="1">
    <source>
        <dbReference type="ARBA" id="ARBA00009981"/>
    </source>
</evidence>
<evidence type="ECO:0000313" key="3">
    <source>
        <dbReference type="EMBL" id="MET2832288.1"/>
    </source>
</evidence>